<evidence type="ECO:0000259" key="4">
    <source>
        <dbReference type="PROSITE" id="PS51790"/>
    </source>
</evidence>
<reference evidence="5" key="1">
    <citation type="submission" date="2018-06" db="EMBL/GenBank/DDBJ databases">
        <authorList>
            <person name="Zhirakovskaya E."/>
        </authorList>
    </citation>
    <scope>NUCLEOTIDE SEQUENCE</scope>
</reference>
<accession>A0A3B0RXP1</accession>
<evidence type="ECO:0000256" key="2">
    <source>
        <dbReference type="ARBA" id="ARBA00023002"/>
    </source>
</evidence>
<dbReference type="SUPFAM" id="SSF51316">
    <property type="entry name" value="Mss4-like"/>
    <property type="match status" value="1"/>
</dbReference>
<dbReference type="EC" id="1.8.4.12" evidence="1"/>
<dbReference type="InterPro" id="IPR002579">
    <property type="entry name" value="Met_Sox_Rdtase_MsrB_dom"/>
</dbReference>
<name>A0A3B0RXP1_9ZZZZ</name>
<dbReference type="NCBIfam" id="TIGR00357">
    <property type="entry name" value="peptide-methionine (R)-S-oxide reductase MsrB"/>
    <property type="match status" value="1"/>
</dbReference>
<feature type="domain" description="MsrB" evidence="4">
    <location>
        <begin position="22"/>
        <end position="144"/>
    </location>
</feature>
<dbReference type="Gene3D" id="2.170.150.20">
    <property type="entry name" value="Peptide methionine sulfoxide reductase"/>
    <property type="match status" value="1"/>
</dbReference>
<gene>
    <name evidence="5" type="ORF">MNBD_ALPHA06-797</name>
</gene>
<dbReference type="InterPro" id="IPR028427">
    <property type="entry name" value="Met_Sox_Rdtase_MsrB"/>
</dbReference>
<dbReference type="AlphaFoldDB" id="A0A3B0RXP1"/>
<dbReference type="GO" id="GO:0006979">
    <property type="term" value="P:response to oxidative stress"/>
    <property type="evidence" value="ECO:0007669"/>
    <property type="project" value="InterPro"/>
</dbReference>
<dbReference type="InterPro" id="IPR011057">
    <property type="entry name" value="Mss4-like_sf"/>
</dbReference>
<comment type="catalytic activity">
    <reaction evidence="3">
        <text>L-methionyl-[protein] + [thioredoxin]-disulfide + H2O = L-methionyl-(R)-S-oxide-[protein] + [thioredoxin]-dithiol</text>
        <dbReference type="Rhea" id="RHEA:24164"/>
        <dbReference type="Rhea" id="RHEA-COMP:10698"/>
        <dbReference type="Rhea" id="RHEA-COMP:10700"/>
        <dbReference type="Rhea" id="RHEA-COMP:12313"/>
        <dbReference type="Rhea" id="RHEA-COMP:12314"/>
        <dbReference type="ChEBI" id="CHEBI:15377"/>
        <dbReference type="ChEBI" id="CHEBI:16044"/>
        <dbReference type="ChEBI" id="CHEBI:29950"/>
        <dbReference type="ChEBI" id="CHEBI:45764"/>
        <dbReference type="ChEBI" id="CHEBI:50058"/>
        <dbReference type="EC" id="1.8.4.12"/>
    </reaction>
</comment>
<dbReference type="PANTHER" id="PTHR10173">
    <property type="entry name" value="METHIONINE SULFOXIDE REDUCTASE"/>
    <property type="match status" value="1"/>
</dbReference>
<dbReference type="EMBL" id="UOEE01000156">
    <property type="protein sequence ID" value="VAV93048.1"/>
    <property type="molecule type" value="Genomic_DNA"/>
</dbReference>
<dbReference type="PANTHER" id="PTHR10173:SF52">
    <property type="entry name" value="METHIONINE-R-SULFOXIDE REDUCTASE B1"/>
    <property type="match status" value="1"/>
</dbReference>
<keyword evidence="2 5" id="KW-0560">Oxidoreductase</keyword>
<proteinExistence type="predicted"/>
<dbReference type="GO" id="GO:0033743">
    <property type="term" value="F:peptide-methionine (R)-S-oxide reductase activity"/>
    <property type="evidence" value="ECO:0007669"/>
    <property type="project" value="UniProtKB-EC"/>
</dbReference>
<evidence type="ECO:0000256" key="3">
    <source>
        <dbReference type="ARBA" id="ARBA00048488"/>
    </source>
</evidence>
<dbReference type="PROSITE" id="PS51790">
    <property type="entry name" value="MSRB"/>
    <property type="match status" value="1"/>
</dbReference>
<sequence>MFAILPKSLAFDQSQLREILAKAMTNKKPTAEQSKIAHEKNTEAPFSSPLLAEKRTGIYVCAMCATPLFSSANKYDSGSGWPSFFQPLNETALGTQTDTSLASPRTEVHCANCKAHMGHLFPDGPPPTGLRYCINGAVLSFEPDGET</sequence>
<dbReference type="GO" id="GO:0030091">
    <property type="term" value="P:protein repair"/>
    <property type="evidence" value="ECO:0007669"/>
    <property type="project" value="InterPro"/>
</dbReference>
<dbReference type="GO" id="GO:0005737">
    <property type="term" value="C:cytoplasm"/>
    <property type="evidence" value="ECO:0007669"/>
    <property type="project" value="TreeGrafter"/>
</dbReference>
<organism evidence="5">
    <name type="scientific">hydrothermal vent metagenome</name>
    <dbReference type="NCBI Taxonomy" id="652676"/>
    <lineage>
        <taxon>unclassified sequences</taxon>
        <taxon>metagenomes</taxon>
        <taxon>ecological metagenomes</taxon>
    </lineage>
</organism>
<evidence type="ECO:0000313" key="5">
    <source>
        <dbReference type="EMBL" id="VAV93048.1"/>
    </source>
</evidence>
<dbReference type="Pfam" id="PF01641">
    <property type="entry name" value="SelR"/>
    <property type="match status" value="1"/>
</dbReference>
<protein>
    <recommendedName>
        <fullName evidence="1">peptide-methionine (R)-S-oxide reductase</fullName>
        <ecNumber evidence="1">1.8.4.12</ecNumber>
    </recommendedName>
</protein>
<evidence type="ECO:0000256" key="1">
    <source>
        <dbReference type="ARBA" id="ARBA00012499"/>
    </source>
</evidence>